<keyword evidence="3" id="KW-1185">Reference proteome</keyword>
<proteinExistence type="predicted"/>
<dbReference type="InterPro" id="IPR012337">
    <property type="entry name" value="RNaseH-like_sf"/>
</dbReference>
<evidence type="ECO:0000313" key="3">
    <source>
        <dbReference type="Proteomes" id="UP000069940"/>
    </source>
</evidence>
<dbReference type="InterPro" id="IPR036397">
    <property type="entry name" value="RNaseH_sf"/>
</dbReference>
<name>A0ABM1Y1B2_AEDAL</name>
<reference evidence="2" key="2">
    <citation type="submission" date="2025-05" db="UniProtKB">
        <authorList>
            <consortium name="EnsemblMetazoa"/>
        </authorList>
    </citation>
    <scope>IDENTIFICATION</scope>
    <source>
        <strain evidence="2">Foshan</strain>
    </source>
</reference>
<dbReference type="Pfam" id="PF05380">
    <property type="entry name" value="Peptidase_A17"/>
    <property type="match status" value="1"/>
</dbReference>
<dbReference type="SUPFAM" id="SSF53098">
    <property type="entry name" value="Ribonuclease H-like"/>
    <property type="match status" value="1"/>
</dbReference>
<feature type="domain" description="Integrase catalytic" evidence="1">
    <location>
        <begin position="396"/>
        <end position="582"/>
    </location>
</feature>
<reference evidence="3" key="1">
    <citation type="journal article" date="2015" name="Proc. Natl. Acad. Sci. U.S.A.">
        <title>Genome sequence of the Asian Tiger mosquito, Aedes albopictus, reveals insights into its biology, genetics, and evolution.</title>
        <authorList>
            <person name="Chen X.G."/>
            <person name="Jiang X."/>
            <person name="Gu J."/>
            <person name="Xu M."/>
            <person name="Wu Y."/>
            <person name="Deng Y."/>
            <person name="Zhang C."/>
            <person name="Bonizzoni M."/>
            <person name="Dermauw W."/>
            <person name="Vontas J."/>
            <person name="Armbruster P."/>
            <person name="Huang X."/>
            <person name="Yang Y."/>
            <person name="Zhang H."/>
            <person name="He W."/>
            <person name="Peng H."/>
            <person name="Liu Y."/>
            <person name="Wu K."/>
            <person name="Chen J."/>
            <person name="Lirakis M."/>
            <person name="Topalis P."/>
            <person name="Van Leeuwen T."/>
            <person name="Hall A.B."/>
            <person name="Jiang X."/>
            <person name="Thorpe C."/>
            <person name="Mueller R.L."/>
            <person name="Sun C."/>
            <person name="Waterhouse R.M."/>
            <person name="Yan G."/>
            <person name="Tu Z.J."/>
            <person name="Fang X."/>
            <person name="James A.A."/>
        </authorList>
    </citation>
    <scope>NUCLEOTIDE SEQUENCE [LARGE SCALE GENOMIC DNA]</scope>
    <source>
        <strain evidence="3">Foshan</strain>
    </source>
</reference>
<accession>A0ABM1Y1B2</accession>
<protein>
    <recommendedName>
        <fullName evidence="1">Integrase catalytic domain-containing protein</fullName>
    </recommendedName>
</protein>
<dbReference type="PANTHER" id="PTHR47331:SF1">
    <property type="entry name" value="GAG-LIKE PROTEIN"/>
    <property type="match status" value="1"/>
</dbReference>
<dbReference type="EnsemblMetazoa" id="AALFPA23_004760.R5904">
    <property type="protein sequence ID" value="AALFPA23_004760.P5904"/>
    <property type="gene ID" value="AALFPA23_004760"/>
</dbReference>
<dbReference type="Pfam" id="PF18701">
    <property type="entry name" value="DUF5641"/>
    <property type="match status" value="1"/>
</dbReference>
<evidence type="ECO:0000259" key="1">
    <source>
        <dbReference type="PROSITE" id="PS50994"/>
    </source>
</evidence>
<dbReference type="InterPro" id="IPR008042">
    <property type="entry name" value="Retrotrans_Pao"/>
</dbReference>
<dbReference type="Proteomes" id="UP000069940">
    <property type="component" value="Unassembled WGS sequence"/>
</dbReference>
<dbReference type="Gene3D" id="3.30.420.10">
    <property type="entry name" value="Ribonuclease H-like superfamily/Ribonuclease H"/>
    <property type="match status" value="1"/>
</dbReference>
<evidence type="ECO:0000313" key="2">
    <source>
        <dbReference type="EnsemblMetazoa" id="AALFPA23_004760.P5904"/>
    </source>
</evidence>
<dbReference type="InterPro" id="IPR001584">
    <property type="entry name" value="Integrase_cat-core"/>
</dbReference>
<dbReference type="InterPro" id="IPR040676">
    <property type="entry name" value="DUF5641"/>
</dbReference>
<dbReference type="PANTHER" id="PTHR47331">
    <property type="entry name" value="PHD-TYPE DOMAIN-CONTAINING PROTEIN"/>
    <property type="match status" value="1"/>
</dbReference>
<dbReference type="PROSITE" id="PS50994">
    <property type="entry name" value="INTEGRASE"/>
    <property type="match status" value="1"/>
</dbReference>
<sequence>MVFSVETEQEAVELAESVRFIHMEGGFEIRNWVSNSPLVLSTMNGEESTEKDLNISAEVASQKILGMWWHTKDDVFKYKICWTRFDSALLDGSRCPTKREILRTLMTIYDPLGLIDHFLVLLKILLQEVWRASVDWDERIPDNLFEKWRDWLQLLPEVEKLRIPRCYRQVVSSLDAAFIEVHVFVDASESAMAAAVFLRLVEGNQVEFSSWRRLLAVTGYVLRFCLNLQRRRSQHPLRTGPLSSEELREAEEHHYRQAQRDVYQDEVAALETKESTIKRIPKTSPLYKLSPFVDESGVMRMKGRTTVCAYLHSDAKNPVILPPKHPVTSLILVHYHEKFLHRNYEIVVNEVRQKYSIFRLRQALAAIRRNCQWCKNRDVLPQPPEMADLPAARLSAYTRPFAHVGVDYFGPIEVTVGRRVEKRWGVLLTCLTVRAVHIEVAHSLTTSSCIMALRNFTARRGTPVSFYSDRGTNFVGANRELQETMEAVNQNQVMREFVTSSTAWQFNPPAAPHMGGSWERLIQSVKRNLVEVLHARRPTDEELRNALTEIEGVLNARPLTHVPIDDEAAPALTPNHFLLGSCDGSKPLSLIDADTAALRRGHPTSQWLANLFWKRWVRDYLPDITRRTKWHEQAKPLQVGDVVVIVDPDHPRSCWPKGRVIGVTSSGRQTRKATVQTLHGIYERPTVKLAVLDVRREME</sequence>
<dbReference type="RefSeq" id="XP_062703140.1">
    <property type="nucleotide sequence ID" value="XM_062847156.1"/>
</dbReference>
<dbReference type="GeneID" id="134285748"/>
<organism evidence="2 3">
    <name type="scientific">Aedes albopictus</name>
    <name type="common">Asian tiger mosquito</name>
    <name type="synonym">Stegomyia albopicta</name>
    <dbReference type="NCBI Taxonomy" id="7160"/>
    <lineage>
        <taxon>Eukaryota</taxon>
        <taxon>Metazoa</taxon>
        <taxon>Ecdysozoa</taxon>
        <taxon>Arthropoda</taxon>
        <taxon>Hexapoda</taxon>
        <taxon>Insecta</taxon>
        <taxon>Pterygota</taxon>
        <taxon>Neoptera</taxon>
        <taxon>Endopterygota</taxon>
        <taxon>Diptera</taxon>
        <taxon>Nematocera</taxon>
        <taxon>Culicoidea</taxon>
        <taxon>Culicidae</taxon>
        <taxon>Culicinae</taxon>
        <taxon>Aedini</taxon>
        <taxon>Aedes</taxon>
        <taxon>Stegomyia</taxon>
    </lineage>
</organism>